<organism evidence="6 7">
    <name type="scientific">Cyprinus carpio</name>
    <name type="common">Common carp</name>
    <dbReference type="NCBI Taxonomy" id="7962"/>
    <lineage>
        <taxon>Eukaryota</taxon>
        <taxon>Metazoa</taxon>
        <taxon>Chordata</taxon>
        <taxon>Craniata</taxon>
        <taxon>Vertebrata</taxon>
        <taxon>Euteleostomi</taxon>
        <taxon>Actinopterygii</taxon>
        <taxon>Neopterygii</taxon>
        <taxon>Teleostei</taxon>
        <taxon>Ostariophysi</taxon>
        <taxon>Cypriniformes</taxon>
        <taxon>Cyprinidae</taxon>
        <taxon>Cyprininae</taxon>
        <taxon>Cyprinus</taxon>
    </lineage>
</organism>
<dbReference type="Proteomes" id="UP000694701">
    <property type="component" value="Unplaced"/>
</dbReference>
<protein>
    <recommendedName>
        <fullName evidence="8">Protein tyrosine phosphatase non-receptor type 20</fullName>
    </recommendedName>
</protein>
<dbReference type="Pfam" id="PF00102">
    <property type="entry name" value="Y_phosphatase"/>
    <property type="match status" value="1"/>
</dbReference>
<evidence type="ECO:0000313" key="6">
    <source>
        <dbReference type="Ensembl" id="ENSCCRP00020056620.1"/>
    </source>
</evidence>
<evidence type="ECO:0000313" key="7">
    <source>
        <dbReference type="Proteomes" id="UP000694701"/>
    </source>
</evidence>
<dbReference type="Gene3D" id="3.90.190.10">
    <property type="entry name" value="Protein tyrosine phosphatase superfamily"/>
    <property type="match status" value="1"/>
</dbReference>
<reference evidence="6" key="1">
    <citation type="submission" date="2025-08" db="UniProtKB">
        <authorList>
            <consortium name="Ensembl"/>
        </authorList>
    </citation>
    <scope>IDENTIFICATION</scope>
</reference>
<evidence type="ECO:0000256" key="2">
    <source>
        <dbReference type="ARBA" id="ARBA00023242"/>
    </source>
</evidence>
<evidence type="ECO:0000256" key="1">
    <source>
        <dbReference type="ARBA" id="ARBA00004123"/>
    </source>
</evidence>
<dbReference type="GO" id="GO:0004725">
    <property type="term" value="F:protein tyrosine phosphatase activity"/>
    <property type="evidence" value="ECO:0007669"/>
    <property type="project" value="InterPro"/>
</dbReference>
<dbReference type="PANTHER" id="PTHR46900:SF4">
    <property type="entry name" value="FERM AND PDZ DOMAIN CONTAINING 2"/>
    <property type="match status" value="1"/>
</dbReference>
<dbReference type="SUPFAM" id="SSF52799">
    <property type="entry name" value="(Phosphotyrosine protein) phosphatases II"/>
    <property type="match status" value="1"/>
</dbReference>
<comment type="subcellular location">
    <subcellularLocation>
        <location evidence="1">Nucleus</location>
    </subcellularLocation>
</comment>
<keyword evidence="3" id="KW-0732">Signal</keyword>
<dbReference type="InterPro" id="IPR000242">
    <property type="entry name" value="PTP_cat"/>
</dbReference>
<dbReference type="GO" id="GO:0005634">
    <property type="term" value="C:nucleus"/>
    <property type="evidence" value="ECO:0007669"/>
    <property type="project" value="UniProtKB-SubCell"/>
</dbReference>
<dbReference type="PRINTS" id="PR00700">
    <property type="entry name" value="PRTYPHPHTASE"/>
</dbReference>
<feature type="chain" id="PRO_5047043283" description="Protein tyrosine phosphatase non-receptor type 20" evidence="3">
    <location>
        <begin position="20"/>
        <end position="226"/>
    </location>
</feature>
<dbReference type="InterPro" id="IPR000387">
    <property type="entry name" value="Tyr_Pase_dom"/>
</dbReference>
<evidence type="ECO:0000256" key="3">
    <source>
        <dbReference type="SAM" id="SignalP"/>
    </source>
</evidence>
<evidence type="ECO:0000259" key="5">
    <source>
        <dbReference type="PROSITE" id="PS50056"/>
    </source>
</evidence>
<feature type="domain" description="Tyrosine specific protein phosphatases" evidence="5">
    <location>
        <begin position="139"/>
        <end position="187"/>
    </location>
</feature>
<dbReference type="InterPro" id="IPR052074">
    <property type="entry name" value="NonRcpt_TyrProt_Phosphatase"/>
</dbReference>
<sequence length="226" mass="26173">MFIWSYLLYLCIICSSSLDDKTRVPVGENEGYINASYIRMKVGTEELFYISAQGPLPGTQDNFWQMVWENKSDVIAMMTQEVERGRVKCHKYWPEKLDMLGYFHIKVIKMVEKEVRNVHFVKHLKFTTWPDHGTPHSSEQLVRFIRYMRAVHAKGPIIVHCSAGIGRAGVLICTDVILSLIEKDLSVSILNKYSINTKIKAIVHPKVKIFVHLNIRSDRILFKYIA</sequence>
<feature type="signal peptide" evidence="3">
    <location>
        <begin position="1"/>
        <end position="19"/>
    </location>
</feature>
<dbReference type="InterPro" id="IPR029021">
    <property type="entry name" value="Prot-tyrosine_phosphatase-like"/>
</dbReference>
<dbReference type="PROSITE" id="PS50055">
    <property type="entry name" value="TYR_PHOSPHATASE_PTP"/>
    <property type="match status" value="1"/>
</dbReference>
<proteinExistence type="predicted"/>
<evidence type="ECO:0008006" key="8">
    <source>
        <dbReference type="Google" id="ProtNLM"/>
    </source>
</evidence>
<name>A0A8C2FIS6_CYPCA</name>
<dbReference type="AlphaFoldDB" id="A0A8C2FIS6"/>
<evidence type="ECO:0000259" key="4">
    <source>
        <dbReference type="PROSITE" id="PS50055"/>
    </source>
</evidence>
<accession>A0A8C2FIS6</accession>
<feature type="domain" description="Tyrosine-protein phosphatase" evidence="4">
    <location>
        <begin position="1"/>
        <end position="226"/>
    </location>
</feature>
<dbReference type="SMART" id="SM00194">
    <property type="entry name" value="PTPc"/>
    <property type="match status" value="1"/>
</dbReference>
<dbReference type="PROSITE" id="PS50056">
    <property type="entry name" value="TYR_PHOSPHATASE_2"/>
    <property type="match status" value="1"/>
</dbReference>
<dbReference type="InterPro" id="IPR003595">
    <property type="entry name" value="Tyr_Pase_cat"/>
</dbReference>
<dbReference type="SMART" id="SM00404">
    <property type="entry name" value="PTPc_motif"/>
    <property type="match status" value="1"/>
</dbReference>
<dbReference type="PANTHER" id="PTHR46900">
    <property type="entry name" value="TYROSINE-PROTEIN PHOSPHATASE NON-RECEPTOR TYPE 13"/>
    <property type="match status" value="1"/>
</dbReference>
<keyword evidence="2" id="KW-0539">Nucleus</keyword>
<dbReference type="Ensembl" id="ENSCCRT00020062430.1">
    <property type="protein sequence ID" value="ENSCCRP00020056620.1"/>
    <property type="gene ID" value="ENSCCRG00020026900.1"/>
</dbReference>